<dbReference type="EMBL" id="CP018889">
    <property type="protein sequence ID" value="AUI69618.1"/>
    <property type="molecule type" value="Genomic_DNA"/>
</dbReference>
<dbReference type="Gene3D" id="3.40.50.410">
    <property type="entry name" value="von Willebrand factor, type A domain"/>
    <property type="match status" value="1"/>
</dbReference>
<dbReference type="SUPFAM" id="SSF53300">
    <property type="entry name" value="vWA-like"/>
    <property type="match status" value="1"/>
</dbReference>
<dbReference type="InterPro" id="IPR036465">
    <property type="entry name" value="vWFA_dom_sf"/>
</dbReference>
<gene>
    <name evidence="4" type="ORF">BLE401_13575</name>
</gene>
<evidence type="ECO:0000313" key="5">
    <source>
        <dbReference type="Proteomes" id="UP000234271"/>
    </source>
</evidence>
<dbReference type="PANTHER" id="PTHR10579:SF43">
    <property type="entry name" value="ZINC FINGER (C3HC4-TYPE RING FINGER) FAMILY PROTEIN"/>
    <property type="match status" value="1"/>
</dbReference>
<dbReference type="PROSITE" id="PS50234">
    <property type="entry name" value="VWFA"/>
    <property type="match status" value="1"/>
</dbReference>
<sequence length="435" mass="48439">MRYFFICLIIWGCSMSTVQALQIKLESTLANPLLLTEQKQTTYLRVAVTGFRLQKENTSPVNVALVIDKSGSMQGQKIQQAKAAAKIAVERLRKDDIISIVSYDHQVDVLLPATKATDKQMIYAAIDKIVADGNTALYDGVQKGADELRKFLTRNQINRLVLVSDGLANVGPDTPQALGELGAKLSQAGISVTTIGLGLGYNEDLMTQLAKQSEGSHSFVENATDLTRIFDHEFGDLLSVVAQEVIITIQCAEGVRPVKILGREANINGQQIHIPLNQLYSEQEKYVLLEIEISPPAADQLLTVATVTVDYRNMSTNTLDQLTSQINARFTNNRQQVKDQTNAAVMANVVEQLAIEKNKRAVTLRDEGKVDEAKELLLENAQQLEQGASQYNAPSLSIMKEKNEQDADNLDEKNWNKQRKLMREEQYKRSTQQKY</sequence>
<keyword evidence="5" id="KW-1185">Reference proteome</keyword>
<dbReference type="OrthoDB" id="9805121at2"/>
<feature type="domain" description="VWFA" evidence="3">
    <location>
        <begin position="62"/>
        <end position="241"/>
    </location>
</feature>
<feature type="signal peptide" evidence="2">
    <location>
        <begin position="1"/>
        <end position="20"/>
    </location>
</feature>
<protein>
    <submittedName>
        <fullName evidence="4">VWA domain-containing protein</fullName>
    </submittedName>
</protein>
<feature type="chain" id="PRO_5014873681" evidence="2">
    <location>
        <begin position="21"/>
        <end position="435"/>
    </location>
</feature>
<reference evidence="5" key="1">
    <citation type="submission" date="2016-12" db="EMBL/GenBank/DDBJ databases">
        <title>Complete Genome Sequence of Beggiatoa leptomitiformis D-401.</title>
        <authorList>
            <person name="Fomenkov A."/>
            <person name="Vincze T."/>
            <person name="Grabovich M."/>
            <person name="Anton B.P."/>
            <person name="Dubinina G."/>
            <person name="Orlova M."/>
            <person name="Belousova E."/>
            <person name="Roberts R.J."/>
        </authorList>
    </citation>
    <scope>NUCLEOTIDE SEQUENCE [LARGE SCALE GENOMIC DNA]</scope>
    <source>
        <strain evidence="5">D-401</strain>
    </source>
</reference>
<dbReference type="PANTHER" id="PTHR10579">
    <property type="entry name" value="CALCIUM-ACTIVATED CHLORIDE CHANNEL REGULATOR"/>
    <property type="match status" value="1"/>
</dbReference>
<name>A0A2N9YGG7_9GAMM</name>
<evidence type="ECO:0000256" key="2">
    <source>
        <dbReference type="SAM" id="SignalP"/>
    </source>
</evidence>
<evidence type="ECO:0000259" key="3">
    <source>
        <dbReference type="PROSITE" id="PS50234"/>
    </source>
</evidence>
<dbReference type="AlphaFoldDB" id="A0A2N9YGG7"/>
<evidence type="ECO:0000313" key="4">
    <source>
        <dbReference type="EMBL" id="AUI69618.1"/>
    </source>
</evidence>
<dbReference type="Pfam" id="PF00092">
    <property type="entry name" value="VWA"/>
    <property type="match status" value="1"/>
</dbReference>
<evidence type="ECO:0000256" key="1">
    <source>
        <dbReference type="SAM" id="MobiDB-lite"/>
    </source>
</evidence>
<dbReference type="InterPro" id="IPR051266">
    <property type="entry name" value="CLCR"/>
</dbReference>
<feature type="compositionally biased region" description="Basic and acidic residues" evidence="1">
    <location>
        <begin position="399"/>
        <end position="428"/>
    </location>
</feature>
<feature type="region of interest" description="Disordered" evidence="1">
    <location>
        <begin position="388"/>
        <end position="435"/>
    </location>
</feature>
<proteinExistence type="predicted"/>
<organism evidence="4 5">
    <name type="scientific">Beggiatoa leptomitoformis</name>
    <dbReference type="NCBI Taxonomy" id="288004"/>
    <lineage>
        <taxon>Bacteria</taxon>
        <taxon>Pseudomonadati</taxon>
        <taxon>Pseudomonadota</taxon>
        <taxon>Gammaproteobacteria</taxon>
        <taxon>Thiotrichales</taxon>
        <taxon>Thiotrichaceae</taxon>
        <taxon>Beggiatoa</taxon>
    </lineage>
</organism>
<dbReference type="STRING" id="288004.AL038_10695"/>
<dbReference type="InterPro" id="IPR002035">
    <property type="entry name" value="VWF_A"/>
</dbReference>
<keyword evidence="2" id="KW-0732">Signal</keyword>
<accession>A0A2N9YGG7</accession>
<dbReference type="SMART" id="SM00327">
    <property type="entry name" value="VWA"/>
    <property type="match status" value="1"/>
</dbReference>
<dbReference type="Proteomes" id="UP000234271">
    <property type="component" value="Chromosome"/>
</dbReference>
<dbReference type="KEGG" id="blep:AL038_10695"/>